<evidence type="ECO:0000313" key="1">
    <source>
        <dbReference type="EMBL" id="RDX95711.1"/>
    </source>
</evidence>
<organism evidence="1 2">
    <name type="scientific">Mucuna pruriens</name>
    <name type="common">Velvet bean</name>
    <name type="synonym">Dolichos pruriens</name>
    <dbReference type="NCBI Taxonomy" id="157652"/>
    <lineage>
        <taxon>Eukaryota</taxon>
        <taxon>Viridiplantae</taxon>
        <taxon>Streptophyta</taxon>
        <taxon>Embryophyta</taxon>
        <taxon>Tracheophyta</taxon>
        <taxon>Spermatophyta</taxon>
        <taxon>Magnoliopsida</taxon>
        <taxon>eudicotyledons</taxon>
        <taxon>Gunneridae</taxon>
        <taxon>Pentapetalae</taxon>
        <taxon>rosids</taxon>
        <taxon>fabids</taxon>
        <taxon>Fabales</taxon>
        <taxon>Fabaceae</taxon>
        <taxon>Papilionoideae</taxon>
        <taxon>50 kb inversion clade</taxon>
        <taxon>NPAAA clade</taxon>
        <taxon>indigoferoid/millettioid clade</taxon>
        <taxon>Phaseoleae</taxon>
        <taxon>Mucuna</taxon>
    </lineage>
</organism>
<comment type="caution">
    <text evidence="1">The sequence shown here is derived from an EMBL/GenBank/DDBJ whole genome shotgun (WGS) entry which is preliminary data.</text>
</comment>
<keyword evidence="2" id="KW-1185">Reference proteome</keyword>
<proteinExistence type="predicted"/>
<reference evidence="1" key="1">
    <citation type="submission" date="2018-05" db="EMBL/GenBank/DDBJ databases">
        <title>Draft genome of Mucuna pruriens seed.</title>
        <authorList>
            <person name="Nnadi N.E."/>
            <person name="Vos R."/>
            <person name="Hasami M.H."/>
            <person name="Devisetty U.K."/>
            <person name="Aguiy J.C."/>
        </authorList>
    </citation>
    <scope>NUCLEOTIDE SEQUENCE [LARGE SCALE GENOMIC DNA]</scope>
    <source>
        <strain evidence="1">JCA_2017</strain>
    </source>
</reference>
<protein>
    <submittedName>
        <fullName evidence="1">Uncharacterized protein</fullName>
    </submittedName>
</protein>
<evidence type="ECO:0000313" key="2">
    <source>
        <dbReference type="Proteomes" id="UP000257109"/>
    </source>
</evidence>
<feature type="non-terminal residue" evidence="1">
    <location>
        <position position="1"/>
    </location>
</feature>
<dbReference type="AlphaFoldDB" id="A0A371GYW8"/>
<dbReference type="EMBL" id="QJKJ01004059">
    <property type="protein sequence ID" value="RDX95711.1"/>
    <property type="molecule type" value="Genomic_DNA"/>
</dbReference>
<accession>A0A371GYW8</accession>
<name>A0A371GYW8_MUCPR</name>
<gene>
    <name evidence="1" type="ORF">CR513_21737</name>
</gene>
<sequence length="72" mass="8316">MTSSPKEDLWWVLYVDGSSNPKGGGWCTMNTLPHRLPTGWPQPWFPHRIVLHRVLPSLVMDRPEILHAEVED</sequence>
<dbReference type="Proteomes" id="UP000257109">
    <property type="component" value="Unassembled WGS sequence"/>
</dbReference>